<accession>A0A8C5PV08</accession>
<keyword evidence="5" id="KW-1185">Reference proteome</keyword>
<name>A0A8C5PV08_9ANUR</name>
<dbReference type="Ensembl" id="ENSLLET00000029528.1">
    <property type="protein sequence ID" value="ENSLLEP00000028419.1"/>
    <property type="gene ID" value="ENSLLEG00000018070.1"/>
</dbReference>
<evidence type="ECO:0000313" key="4">
    <source>
        <dbReference type="Ensembl" id="ENSLLEP00000028419.1"/>
    </source>
</evidence>
<dbReference type="AlphaFoldDB" id="A0A8C5PV08"/>
<dbReference type="SUPFAM" id="SSF56436">
    <property type="entry name" value="C-type lectin-like"/>
    <property type="match status" value="1"/>
</dbReference>
<proteinExistence type="predicted"/>
<dbReference type="PROSITE" id="PS50041">
    <property type="entry name" value="C_TYPE_LECTIN_2"/>
    <property type="match status" value="1"/>
</dbReference>
<dbReference type="PROSITE" id="PS00615">
    <property type="entry name" value="C_TYPE_LECTIN_1"/>
    <property type="match status" value="1"/>
</dbReference>
<feature type="domain" description="C-type lectin" evidence="3">
    <location>
        <begin position="125"/>
        <end position="242"/>
    </location>
</feature>
<organism evidence="4 5">
    <name type="scientific">Leptobrachium leishanense</name>
    <name type="common">Leishan spiny toad</name>
    <dbReference type="NCBI Taxonomy" id="445787"/>
    <lineage>
        <taxon>Eukaryota</taxon>
        <taxon>Metazoa</taxon>
        <taxon>Chordata</taxon>
        <taxon>Craniata</taxon>
        <taxon>Vertebrata</taxon>
        <taxon>Euteleostomi</taxon>
        <taxon>Amphibia</taxon>
        <taxon>Batrachia</taxon>
        <taxon>Anura</taxon>
        <taxon>Pelobatoidea</taxon>
        <taxon>Megophryidae</taxon>
        <taxon>Leptobrachium</taxon>
    </lineage>
</organism>
<dbReference type="OrthoDB" id="6337382at2759"/>
<protein>
    <recommendedName>
        <fullName evidence="3">C-type lectin domain-containing protein</fullName>
    </recommendedName>
</protein>
<keyword evidence="1" id="KW-0430">Lectin</keyword>
<dbReference type="CDD" id="cd03590">
    <property type="entry name" value="CLECT_DC-SIGN_like"/>
    <property type="match status" value="1"/>
</dbReference>
<dbReference type="PANTHER" id="PTHR22803">
    <property type="entry name" value="MANNOSE, PHOSPHOLIPASE, LECTIN RECEPTOR RELATED"/>
    <property type="match status" value="1"/>
</dbReference>
<dbReference type="SMART" id="SM00034">
    <property type="entry name" value="CLECT"/>
    <property type="match status" value="1"/>
</dbReference>
<dbReference type="InterPro" id="IPR016186">
    <property type="entry name" value="C-type_lectin-like/link_sf"/>
</dbReference>
<dbReference type="GO" id="GO:0030246">
    <property type="term" value="F:carbohydrate binding"/>
    <property type="evidence" value="ECO:0007669"/>
    <property type="project" value="UniProtKB-KW"/>
</dbReference>
<dbReference type="InterPro" id="IPR050111">
    <property type="entry name" value="C-type_lectin/snaclec_domain"/>
</dbReference>
<evidence type="ECO:0000313" key="5">
    <source>
        <dbReference type="Proteomes" id="UP000694569"/>
    </source>
</evidence>
<evidence type="ECO:0000259" key="3">
    <source>
        <dbReference type="PROSITE" id="PS50041"/>
    </source>
</evidence>
<sequence>MVERMKQDYSTVAPALEKLDTVKGMVERMKPDSTVGQALAKLDAMKGMVERMKQDYSTVAQALAKLDAMKGMVERMKQDYSTEVLQKDIKKSLSALEKLSECARKETTNPLGPLCDGAWSKWTPFQMNCYKLYDEKKTWEEAKQHCEAQKAHLIVINSDAEQELMKNMTKDQYIWLGLTDADGSWKWIDGTRYDSVTHFWNVGQPDDWYDPDYKGKEDCGSAVTSGLWNDAHCARTQHFLCEKET</sequence>
<dbReference type="InterPro" id="IPR016187">
    <property type="entry name" value="CTDL_fold"/>
</dbReference>
<keyword evidence="2" id="KW-1015">Disulfide bond</keyword>
<reference evidence="4" key="1">
    <citation type="submission" date="2025-08" db="UniProtKB">
        <authorList>
            <consortium name="Ensembl"/>
        </authorList>
    </citation>
    <scope>IDENTIFICATION</scope>
</reference>
<dbReference type="InterPro" id="IPR033989">
    <property type="entry name" value="CD209-like_CTLD"/>
</dbReference>
<dbReference type="Gene3D" id="3.10.100.10">
    <property type="entry name" value="Mannose-Binding Protein A, subunit A"/>
    <property type="match status" value="1"/>
</dbReference>
<dbReference type="Pfam" id="PF00059">
    <property type="entry name" value="Lectin_C"/>
    <property type="match status" value="1"/>
</dbReference>
<dbReference type="Proteomes" id="UP000694569">
    <property type="component" value="Unplaced"/>
</dbReference>
<dbReference type="InterPro" id="IPR018378">
    <property type="entry name" value="C-type_lectin_CS"/>
</dbReference>
<reference evidence="4" key="2">
    <citation type="submission" date="2025-09" db="UniProtKB">
        <authorList>
            <consortium name="Ensembl"/>
        </authorList>
    </citation>
    <scope>IDENTIFICATION</scope>
</reference>
<dbReference type="InterPro" id="IPR001304">
    <property type="entry name" value="C-type_lectin-like"/>
</dbReference>
<evidence type="ECO:0000256" key="2">
    <source>
        <dbReference type="ARBA" id="ARBA00023157"/>
    </source>
</evidence>
<dbReference type="GeneTree" id="ENSGT01030000234575"/>
<evidence type="ECO:0000256" key="1">
    <source>
        <dbReference type="ARBA" id="ARBA00022734"/>
    </source>
</evidence>